<organism evidence="1 2">
    <name type="scientific">Trichinella nativa</name>
    <dbReference type="NCBI Taxonomy" id="6335"/>
    <lineage>
        <taxon>Eukaryota</taxon>
        <taxon>Metazoa</taxon>
        <taxon>Ecdysozoa</taxon>
        <taxon>Nematoda</taxon>
        <taxon>Enoplea</taxon>
        <taxon>Dorylaimia</taxon>
        <taxon>Trichinellida</taxon>
        <taxon>Trichinellidae</taxon>
        <taxon>Trichinella</taxon>
    </lineage>
</organism>
<proteinExistence type="predicted"/>
<dbReference type="OrthoDB" id="10535211at2759"/>
<dbReference type="Proteomes" id="UP000054721">
    <property type="component" value="Unassembled WGS sequence"/>
</dbReference>
<comment type="caution">
    <text evidence="1">The sequence shown here is derived from an EMBL/GenBank/DDBJ whole genome shotgun (WGS) entry which is preliminary data.</text>
</comment>
<protein>
    <submittedName>
        <fullName evidence="1">Uncharacterized protein</fullName>
    </submittedName>
</protein>
<keyword evidence="2" id="KW-1185">Reference proteome</keyword>
<accession>A0A0V1KRH2</accession>
<gene>
    <name evidence="1" type="ORF">T02_10434</name>
</gene>
<sequence length="69" mass="8286">MALSNRARRSLMARRLRRRRRRYPAINACHVNFKTSELRFMKYSVVIEFKGNFGISSMIWWVNNFSVTS</sequence>
<evidence type="ECO:0000313" key="2">
    <source>
        <dbReference type="Proteomes" id="UP000054721"/>
    </source>
</evidence>
<name>A0A0V1KRH2_9BILA</name>
<reference evidence="1 2" key="1">
    <citation type="submission" date="2015-05" db="EMBL/GenBank/DDBJ databases">
        <title>Evolution of Trichinella species and genotypes.</title>
        <authorList>
            <person name="Korhonen P.K."/>
            <person name="Edoardo P."/>
            <person name="Giuseppe L.R."/>
            <person name="Gasser R.B."/>
        </authorList>
    </citation>
    <scope>NUCLEOTIDE SEQUENCE [LARGE SCALE GENOMIC DNA]</scope>
    <source>
        <strain evidence="1">ISS10</strain>
    </source>
</reference>
<dbReference type="AlphaFoldDB" id="A0A0V1KRH2"/>
<dbReference type="EMBL" id="JYDW01000308">
    <property type="protein sequence ID" value="KRZ49509.1"/>
    <property type="molecule type" value="Genomic_DNA"/>
</dbReference>
<evidence type="ECO:0000313" key="1">
    <source>
        <dbReference type="EMBL" id="KRZ49509.1"/>
    </source>
</evidence>